<dbReference type="AlphaFoldDB" id="A0AAN8XJY2"/>
<dbReference type="EMBL" id="JAXCGZ010006272">
    <property type="protein sequence ID" value="KAK7079910.1"/>
    <property type="molecule type" value="Genomic_DNA"/>
</dbReference>
<evidence type="ECO:0000313" key="3">
    <source>
        <dbReference type="Proteomes" id="UP001381693"/>
    </source>
</evidence>
<feature type="non-terminal residue" evidence="2">
    <location>
        <position position="1"/>
    </location>
</feature>
<keyword evidence="3" id="KW-1185">Reference proteome</keyword>
<reference evidence="2 3" key="1">
    <citation type="submission" date="2023-11" db="EMBL/GenBank/DDBJ databases">
        <title>Halocaridina rubra genome assembly.</title>
        <authorList>
            <person name="Smith C."/>
        </authorList>
    </citation>
    <scope>NUCLEOTIDE SEQUENCE [LARGE SCALE GENOMIC DNA]</scope>
    <source>
        <strain evidence="2">EP-1</strain>
        <tissue evidence="2">Whole</tissue>
    </source>
</reference>
<proteinExistence type="predicted"/>
<organism evidence="2 3">
    <name type="scientific">Halocaridina rubra</name>
    <name type="common">Hawaiian red shrimp</name>
    <dbReference type="NCBI Taxonomy" id="373956"/>
    <lineage>
        <taxon>Eukaryota</taxon>
        <taxon>Metazoa</taxon>
        <taxon>Ecdysozoa</taxon>
        <taxon>Arthropoda</taxon>
        <taxon>Crustacea</taxon>
        <taxon>Multicrustacea</taxon>
        <taxon>Malacostraca</taxon>
        <taxon>Eumalacostraca</taxon>
        <taxon>Eucarida</taxon>
        <taxon>Decapoda</taxon>
        <taxon>Pleocyemata</taxon>
        <taxon>Caridea</taxon>
        <taxon>Atyoidea</taxon>
        <taxon>Atyidae</taxon>
        <taxon>Halocaridina</taxon>
    </lineage>
</organism>
<sequence>LQAGRRHVVKHHRSDPAYTRYITSRSGLVPQSATQHRIGQWHAPSESKALAVQQFQLHLPLNKERDYSSESSVYKNQQWLSPGSANSECVTSSLIPLSDFKLGLPTQHPSEMANETETQQNMANSQVNGQVKHVKGYRKKGLVSEKVLLERLSDMSIEDDLLNPVITLSSVEDDDDSPMEEGSPKPNMKGTLKKSLSLAVPSLNLAEEPKRPPL</sequence>
<gene>
    <name evidence="2" type="ORF">SK128_003685</name>
</gene>
<protein>
    <submittedName>
        <fullName evidence="2">Uncharacterized protein</fullName>
    </submittedName>
</protein>
<evidence type="ECO:0000313" key="2">
    <source>
        <dbReference type="EMBL" id="KAK7079910.1"/>
    </source>
</evidence>
<evidence type="ECO:0000256" key="1">
    <source>
        <dbReference type="SAM" id="MobiDB-lite"/>
    </source>
</evidence>
<name>A0AAN8XJY2_HALRR</name>
<feature type="region of interest" description="Disordered" evidence="1">
    <location>
        <begin position="169"/>
        <end position="214"/>
    </location>
</feature>
<accession>A0AAN8XJY2</accession>
<dbReference type="Proteomes" id="UP001381693">
    <property type="component" value="Unassembled WGS sequence"/>
</dbReference>
<comment type="caution">
    <text evidence="2">The sequence shown here is derived from an EMBL/GenBank/DDBJ whole genome shotgun (WGS) entry which is preliminary data.</text>
</comment>